<protein>
    <submittedName>
        <fullName evidence="8">ABC-type sugar transport system, periplasmic component</fullName>
    </submittedName>
</protein>
<evidence type="ECO:0000256" key="2">
    <source>
        <dbReference type="ARBA" id="ARBA00022729"/>
    </source>
</evidence>
<dbReference type="SUPFAM" id="SSF53850">
    <property type="entry name" value="Periplasmic binding protein-like II"/>
    <property type="match status" value="1"/>
</dbReference>
<dbReference type="eggNOG" id="COG1653">
    <property type="taxonomic scope" value="Bacteria"/>
</dbReference>
<dbReference type="RefSeq" id="WP_004631074.1">
    <property type="nucleotide sequence ID" value="NZ_AORV01000078.1"/>
</dbReference>
<dbReference type="PANTHER" id="PTHR43649:SF33">
    <property type="entry name" value="POLYGALACTURONAN_RHAMNOGALACTURONAN-BINDING PROTEIN YTCQ"/>
    <property type="match status" value="1"/>
</dbReference>
<keyword evidence="3" id="KW-0472">Membrane</keyword>
<evidence type="ECO:0000256" key="5">
    <source>
        <dbReference type="ARBA" id="ARBA00023288"/>
    </source>
</evidence>
<keyword evidence="8" id="KW-0813">Transport</keyword>
<reference evidence="8 9" key="1">
    <citation type="journal article" date="2013" name="Genome Announc.">
        <title>Draft Genome Sequence of the Cellulolytic, Mesophilic, Anaerobic Bacterium Clostridium termitidis Strain CT1112 (DSM 5398).</title>
        <authorList>
            <person name="Lal S."/>
            <person name="Ramachandran U."/>
            <person name="Zhang X."/>
            <person name="Munir R."/>
            <person name="Sparling R."/>
            <person name="Levin D.B."/>
        </authorList>
    </citation>
    <scope>NUCLEOTIDE SEQUENCE [LARGE SCALE GENOMIC DNA]</scope>
    <source>
        <strain evidence="8 9">CT1112</strain>
    </source>
</reference>
<evidence type="ECO:0000256" key="7">
    <source>
        <dbReference type="SAM" id="SignalP"/>
    </source>
</evidence>
<dbReference type="PATRIC" id="fig|1195236.3.peg.5538"/>
<dbReference type="InterPro" id="IPR050490">
    <property type="entry name" value="Bact_solute-bd_prot1"/>
</dbReference>
<dbReference type="EMBL" id="AORV01000078">
    <property type="protein sequence ID" value="EMS68980.1"/>
    <property type="molecule type" value="Genomic_DNA"/>
</dbReference>
<dbReference type="AlphaFoldDB" id="S0FEX4"/>
<keyword evidence="4" id="KW-0564">Palmitate</keyword>
<feature type="chain" id="PRO_5039030160" evidence="7">
    <location>
        <begin position="21"/>
        <end position="441"/>
    </location>
</feature>
<evidence type="ECO:0000313" key="8">
    <source>
        <dbReference type="EMBL" id="EMS68980.1"/>
    </source>
</evidence>
<evidence type="ECO:0000313" key="9">
    <source>
        <dbReference type="Proteomes" id="UP000014155"/>
    </source>
</evidence>
<dbReference type="PANTHER" id="PTHR43649">
    <property type="entry name" value="ARABINOSE-BINDING PROTEIN-RELATED"/>
    <property type="match status" value="1"/>
</dbReference>
<dbReference type="Gene3D" id="3.40.190.10">
    <property type="entry name" value="Periplasmic binding protein-like II"/>
    <property type="match status" value="1"/>
</dbReference>
<keyword evidence="5" id="KW-0449">Lipoprotein</keyword>
<evidence type="ECO:0000256" key="3">
    <source>
        <dbReference type="ARBA" id="ARBA00023136"/>
    </source>
</evidence>
<sequence>MKKRLLVIVLCFAMAASMLAGCGSSSAGDSQNSQGASSGTSSAAAANSDEEVTLTVMSTLITETEAPLEQAMADAYMKEHQNVKIKFLEQPVNEMAKKIIALNTSGDLPDAFFMPTEFMAQAHDMGIIVDHEKLLGPEFISTLNEKVVEFGKIEGQLMLVPWHVIPVALIARADWMKDAGIDKIETVADFQTAAKAFTKDGHWGFSMVGTKNGSGEARFCQFIRTFGVNEVYKDASGKWVSDLTTDKYKKALQTFVDLSKKDGVVPPGVTETGYPEAVAYFAKEQTGLMISGSNAIGAIESANPALKGKLVSIPMPADERHVTNLQTSGYAITTECKNPEAMADYLKFMTSKDIAVDFAIKSGRLPVTKEAISAPELQTDSFKGFLDCMQYALPQPSFPAYTEILDIMGDSYNTMLATNRTIDEIMKTVETRLKSVLEANN</sequence>
<keyword evidence="2 7" id="KW-0732">Signal</keyword>
<feature type="compositionally biased region" description="Low complexity" evidence="6">
    <location>
        <begin position="30"/>
        <end position="47"/>
    </location>
</feature>
<keyword evidence="8" id="KW-0762">Sugar transport</keyword>
<evidence type="ECO:0000256" key="6">
    <source>
        <dbReference type="SAM" id="MobiDB-lite"/>
    </source>
</evidence>
<evidence type="ECO:0000256" key="1">
    <source>
        <dbReference type="ARBA" id="ARBA00022475"/>
    </source>
</evidence>
<dbReference type="STRING" id="1195236.CTER_5401"/>
<keyword evidence="9" id="KW-1185">Reference proteome</keyword>
<feature type="signal peptide" evidence="7">
    <location>
        <begin position="1"/>
        <end position="20"/>
    </location>
</feature>
<evidence type="ECO:0000256" key="4">
    <source>
        <dbReference type="ARBA" id="ARBA00023139"/>
    </source>
</evidence>
<dbReference type="Proteomes" id="UP000014155">
    <property type="component" value="Unassembled WGS sequence"/>
</dbReference>
<dbReference type="PROSITE" id="PS51257">
    <property type="entry name" value="PROKAR_LIPOPROTEIN"/>
    <property type="match status" value="1"/>
</dbReference>
<accession>S0FEX4</accession>
<gene>
    <name evidence="8" type="ORF">CTER_5401</name>
</gene>
<feature type="region of interest" description="Disordered" evidence="6">
    <location>
        <begin position="26"/>
        <end position="49"/>
    </location>
</feature>
<name>S0FEX4_RUMCE</name>
<organism evidence="8 9">
    <name type="scientific">Ruminiclostridium cellobioparum subsp. termitidis CT1112</name>
    <dbReference type="NCBI Taxonomy" id="1195236"/>
    <lineage>
        <taxon>Bacteria</taxon>
        <taxon>Bacillati</taxon>
        <taxon>Bacillota</taxon>
        <taxon>Clostridia</taxon>
        <taxon>Eubacteriales</taxon>
        <taxon>Oscillospiraceae</taxon>
        <taxon>Ruminiclostridium</taxon>
    </lineage>
</organism>
<keyword evidence="1" id="KW-1003">Cell membrane</keyword>
<proteinExistence type="predicted"/>
<dbReference type="InterPro" id="IPR006059">
    <property type="entry name" value="SBP"/>
</dbReference>
<dbReference type="Pfam" id="PF13416">
    <property type="entry name" value="SBP_bac_8"/>
    <property type="match status" value="1"/>
</dbReference>
<comment type="caution">
    <text evidence="8">The sequence shown here is derived from an EMBL/GenBank/DDBJ whole genome shotgun (WGS) entry which is preliminary data.</text>
</comment>